<keyword evidence="7 12" id="KW-1133">Transmembrane helix</keyword>
<feature type="transmembrane region" description="Helical" evidence="12 13">
    <location>
        <begin position="174"/>
        <end position="195"/>
    </location>
</feature>
<keyword evidence="16" id="KW-1185">Reference proteome</keyword>
<keyword evidence="5 12" id="KW-0949">S-adenosyl-L-methionine</keyword>
<evidence type="ECO:0000256" key="5">
    <source>
        <dbReference type="ARBA" id="ARBA00022691"/>
    </source>
</evidence>
<dbReference type="AlphaFoldDB" id="A0A8H7R0V4"/>
<dbReference type="Pfam" id="PF04191">
    <property type="entry name" value="PEMT"/>
    <property type="match status" value="2"/>
</dbReference>
<evidence type="ECO:0000256" key="12">
    <source>
        <dbReference type="HAMAP-Rule" id="MF_03217"/>
    </source>
</evidence>
<name>A0A8H7R0V4_9FUNG</name>
<dbReference type="InterPro" id="IPR007318">
    <property type="entry name" value="Phopholipid_MeTrfase"/>
</dbReference>
<dbReference type="UniPathway" id="UPA00753"/>
<feature type="transmembrane region" description="Helical" evidence="12 13">
    <location>
        <begin position="69"/>
        <end position="89"/>
    </location>
</feature>
<feature type="compositionally biased region" description="Polar residues" evidence="14">
    <location>
        <begin position="950"/>
        <end position="963"/>
    </location>
</feature>
<accession>A0A8H7R0V4</accession>
<evidence type="ECO:0000256" key="11">
    <source>
        <dbReference type="ARBA" id="ARBA00023264"/>
    </source>
</evidence>
<feature type="transmembrane region" description="Helical" evidence="12 13">
    <location>
        <begin position="95"/>
        <end position="116"/>
    </location>
</feature>
<comment type="pathway">
    <text evidence="12 13">Phospholipid metabolism; phosphatidylcholine biosynthesis.</text>
</comment>
<comment type="similarity">
    <text evidence="12 13">Belongs to the class VI-like SAM-binding methyltransferase superfamily. CHO2 family.</text>
</comment>
<keyword evidence="10 12" id="KW-0594">Phospholipid biosynthesis</keyword>
<comment type="caution">
    <text evidence="15">The sequence shown here is derived from an EMBL/GenBank/DDBJ whole genome shotgun (WGS) entry which is preliminary data.</text>
</comment>
<evidence type="ECO:0000256" key="4">
    <source>
        <dbReference type="ARBA" id="ARBA00022679"/>
    </source>
</evidence>
<evidence type="ECO:0000313" key="15">
    <source>
        <dbReference type="EMBL" id="KAG2202439.1"/>
    </source>
</evidence>
<dbReference type="Proteomes" id="UP000650833">
    <property type="component" value="Unassembled WGS sequence"/>
</dbReference>
<dbReference type="OrthoDB" id="4583at2759"/>
<evidence type="ECO:0000256" key="8">
    <source>
        <dbReference type="ARBA" id="ARBA00023098"/>
    </source>
</evidence>
<dbReference type="InterPro" id="IPR016219">
    <property type="entry name" value="Phosphatid-EA_MeTrfase_fun"/>
</dbReference>
<evidence type="ECO:0000256" key="7">
    <source>
        <dbReference type="ARBA" id="ARBA00022989"/>
    </source>
</evidence>
<keyword evidence="8 12" id="KW-0443">Lipid metabolism</keyword>
<evidence type="ECO:0000256" key="2">
    <source>
        <dbReference type="ARBA" id="ARBA00022516"/>
    </source>
</evidence>
<comment type="catalytic activity">
    <reaction evidence="12 13">
        <text>a 1,2-diacyl-sn-glycero-3-phosphoethanolamine + S-adenosyl-L-methionine = a 1,2-diacyl-sn-glycero-3-phospho-N-methylethanolamine + S-adenosyl-L-homocysteine + H(+)</text>
        <dbReference type="Rhea" id="RHEA:11164"/>
        <dbReference type="ChEBI" id="CHEBI:15378"/>
        <dbReference type="ChEBI" id="CHEBI:57856"/>
        <dbReference type="ChEBI" id="CHEBI:59789"/>
        <dbReference type="ChEBI" id="CHEBI:64573"/>
        <dbReference type="ChEBI" id="CHEBI:64612"/>
        <dbReference type="EC" id="2.1.1.17"/>
    </reaction>
</comment>
<dbReference type="HAMAP" id="MF_03217">
    <property type="entry name" value="PEMT"/>
    <property type="match status" value="1"/>
</dbReference>
<evidence type="ECO:0000313" key="16">
    <source>
        <dbReference type="Proteomes" id="UP000650833"/>
    </source>
</evidence>
<feature type="region of interest" description="Disordered" evidence="14">
    <location>
        <begin position="22"/>
        <end position="44"/>
    </location>
</feature>
<dbReference type="GO" id="GO:0032259">
    <property type="term" value="P:methylation"/>
    <property type="evidence" value="ECO:0007669"/>
    <property type="project" value="UniProtKB-KW"/>
</dbReference>
<keyword evidence="9 12" id="KW-0472">Membrane</keyword>
<keyword evidence="11 12" id="KW-1208">Phospholipid metabolism</keyword>
<keyword evidence="4 12" id="KW-0808">Transferase</keyword>
<keyword evidence="2 12" id="KW-0444">Lipid biosynthesis</keyword>
<keyword evidence="6 12" id="KW-0812">Transmembrane</keyword>
<dbReference type="GO" id="GO:0004608">
    <property type="term" value="F:phosphatidylethanolamine N-methyltransferase activity"/>
    <property type="evidence" value="ECO:0007669"/>
    <property type="project" value="UniProtKB-UniRule"/>
</dbReference>
<dbReference type="PIRSF" id="PIRSF000383">
    <property type="entry name" value="PEAMT"/>
    <property type="match status" value="1"/>
</dbReference>
<gene>
    <name evidence="15" type="ORF">INT46_001335</name>
</gene>
<comment type="caution">
    <text evidence="12 13">Lacks conserved residue(s) required for the propagation of feature annotation.</text>
</comment>
<evidence type="ECO:0000256" key="10">
    <source>
        <dbReference type="ARBA" id="ARBA00023209"/>
    </source>
</evidence>
<keyword evidence="3 12" id="KW-0489">Methyltransferase</keyword>
<organism evidence="15 16">
    <name type="scientific">Mucor plumbeus</name>
    <dbReference type="NCBI Taxonomy" id="97098"/>
    <lineage>
        <taxon>Eukaryota</taxon>
        <taxon>Fungi</taxon>
        <taxon>Fungi incertae sedis</taxon>
        <taxon>Mucoromycota</taxon>
        <taxon>Mucoromycotina</taxon>
        <taxon>Mucoromycetes</taxon>
        <taxon>Mucorales</taxon>
        <taxon>Mucorineae</taxon>
        <taxon>Mucoraceae</taxon>
        <taxon>Mucor</taxon>
    </lineage>
</organism>
<dbReference type="Gene3D" id="2.60.40.2840">
    <property type="match status" value="1"/>
</dbReference>
<dbReference type="PANTHER" id="PTHR32138:SF0">
    <property type="entry name" value="PHOSPHATIDYLETHANOLAMINE N-METHYLTRANSFERASE"/>
    <property type="match status" value="1"/>
</dbReference>
<keyword evidence="12 13" id="KW-0256">Endoplasmic reticulum</keyword>
<proteinExistence type="inferred from homology"/>
<evidence type="ECO:0000256" key="9">
    <source>
        <dbReference type="ARBA" id="ARBA00023136"/>
    </source>
</evidence>
<feature type="transmembrane region" description="Helical" evidence="12 13">
    <location>
        <begin position="207"/>
        <end position="223"/>
    </location>
</feature>
<protein>
    <recommendedName>
        <fullName evidence="12 13">Phosphatidylethanolamine N-methyltransferase</fullName>
        <shortName evidence="12">PE methyltransferase</shortName>
        <shortName evidence="12 13">PEAMT</shortName>
        <shortName evidence="12">PEMT</shortName>
        <ecNumber evidence="12 13">2.1.1.17</ecNumber>
    </recommendedName>
</protein>
<evidence type="ECO:0000256" key="1">
    <source>
        <dbReference type="ARBA" id="ARBA00004127"/>
    </source>
</evidence>
<sequence length="969" mass="110960">MEKETNLRNRKSKTSIEIALASNGKSTDIHNAKDDSNSKGKTPDGTVFRVPVTREMVQSLMDPKESKSFFDILTLATLFFEIALLFLLPRKAAQYLFLGLFLFWRLAYNVGLGILLKYQSDKRGLVKLAKKYRIFEEPRMRKWLKTQLSMKMHQDYDFEISPIEYNTWLLFRQLVDLILMNDFGSYVCFAIAWFNTNPQSSFFMDEQLRWIGGIFLILFNIWVKLDAQRVVKDFAWYWGDFFFLIEQSLTFDGVFEMAPHPMYSVGYIGYYGISLICASYTVLFVSIIAHVLQMAFLVLVETPHIEKTYNPPTAPKRQPIVTESLDDDATTLIKSVLSTNYYSNYFRRDLIVFKNFDLCQSSDLASGLVMVYAAVTPFLVQGKWGTIYAVLQAIFWRLFHSAGLGWLLYAQSKNKFFTRHFVKWGGGVNEAFQNWKSIYNLSSCMTYVSFITLCLKLYSLPSDWTYGMTLLRHTLGLAFVCLHIWTSVSTYEVLGDFGWFYGDFFMDDHPTQLLYTGIYRFLNNPEKIMGHAAFWGFSLITYNHYTFGLALFSQIANVLFLQFVERPHMQKLYGDEIRTEAGLTKTLRHAAQTIPKNLPVSVQQEIAKFVHEQAPNVGLDDAIKETIAKVEKVFTDNNIKSNIKSNKKPHISISSSSDEDISVDSSDEAYGLTLSHFRSTNDLPHNSFFIGERIKVDWIAPEYHAPKDWIGIYRITSNPSKQTTSTSSHGKWYWTNVVYKQEGDEKVSVFPPDVPLKTNGSVIFSGAKLPWHEGTYEIRYHHNGKHKVMAKSIPFEIIAPPMPDRDDEDAIQVLLLRLVQNVLDNDPVKMPMSPIDNYDYLNEQTAKKVAHVIKLVFGIEFAWEVIVADTRVSRLSKRIQHALNALSPFSNQQQIKKRSSTTSISSMTSLSTFPSSTHLDNSMHPIAIAMQQGSKIDDYYDIHDSHIASQGITGTSPTKQSPLHTMHLG</sequence>
<evidence type="ECO:0000256" key="14">
    <source>
        <dbReference type="SAM" id="MobiDB-lite"/>
    </source>
</evidence>
<feature type="transmembrane region" description="Helical" evidence="12 13">
    <location>
        <begin position="267"/>
        <end position="300"/>
    </location>
</feature>
<feature type="region of interest" description="Disordered" evidence="14">
    <location>
        <begin position="950"/>
        <end position="969"/>
    </location>
</feature>
<evidence type="ECO:0000256" key="13">
    <source>
        <dbReference type="RuleBase" id="RU361122"/>
    </source>
</evidence>
<dbReference type="PANTHER" id="PTHR32138">
    <property type="entry name" value="PHOSPHATIDYLETHANOLAMINE N-METHYLTRANSFERASE"/>
    <property type="match status" value="1"/>
</dbReference>
<dbReference type="GO" id="GO:0005789">
    <property type="term" value="C:endoplasmic reticulum membrane"/>
    <property type="evidence" value="ECO:0007669"/>
    <property type="project" value="UniProtKB-SubCell"/>
</dbReference>
<feature type="compositionally biased region" description="Basic and acidic residues" evidence="14">
    <location>
        <begin position="27"/>
        <end position="42"/>
    </location>
</feature>
<evidence type="ECO:0000256" key="6">
    <source>
        <dbReference type="ARBA" id="ARBA00022692"/>
    </source>
</evidence>
<dbReference type="PROSITE" id="PS51598">
    <property type="entry name" value="SAM_CHO2"/>
    <property type="match status" value="1"/>
</dbReference>
<dbReference type="GO" id="GO:0006656">
    <property type="term" value="P:phosphatidylcholine biosynthetic process"/>
    <property type="evidence" value="ECO:0007669"/>
    <property type="project" value="UniProtKB-UniRule"/>
</dbReference>
<evidence type="ECO:0000256" key="3">
    <source>
        <dbReference type="ARBA" id="ARBA00022603"/>
    </source>
</evidence>
<dbReference type="EMBL" id="JAEPRC010000258">
    <property type="protein sequence ID" value="KAG2202439.1"/>
    <property type="molecule type" value="Genomic_DNA"/>
</dbReference>
<dbReference type="EC" id="2.1.1.17" evidence="12 13"/>
<comment type="subcellular location">
    <subcellularLocation>
        <location evidence="1">Endomembrane system</location>
        <topology evidence="1">Multi-pass membrane protein</topology>
    </subcellularLocation>
    <subcellularLocation>
        <location evidence="12 13">Endoplasmic reticulum membrane</location>
        <topology evidence="12 13">Multi-pass membrane protein</topology>
    </subcellularLocation>
</comment>
<reference evidence="15" key="1">
    <citation type="submission" date="2020-12" db="EMBL/GenBank/DDBJ databases">
        <title>Metabolic potential, ecology and presence of endohyphal bacteria is reflected in genomic diversity of Mucoromycotina.</title>
        <authorList>
            <person name="Muszewska A."/>
            <person name="Okrasinska A."/>
            <person name="Steczkiewicz K."/>
            <person name="Drgas O."/>
            <person name="Orlowska M."/>
            <person name="Perlinska-Lenart U."/>
            <person name="Aleksandrzak-Piekarczyk T."/>
            <person name="Szatraj K."/>
            <person name="Zielenkiewicz U."/>
            <person name="Pilsyk S."/>
            <person name="Malc E."/>
            <person name="Mieczkowski P."/>
            <person name="Kruszewska J.S."/>
            <person name="Biernat P."/>
            <person name="Pawlowska J."/>
        </authorList>
    </citation>
    <scope>NUCLEOTIDE SEQUENCE</scope>
    <source>
        <strain evidence="15">CBS 226.32</strain>
    </source>
</reference>
<comment type="function">
    <text evidence="12 13">Catalyzes the first step of the methylation pathway of phosphatidylcholine biosynthesis, the SAM-dependent methylation of phosphatidylethanolamine (PE) to phosphatidylmonomethylethanolamine (PMME).</text>
</comment>